<dbReference type="OrthoDB" id="10553388at2759"/>
<protein>
    <submittedName>
        <fullName evidence="1">Uncharacterized protein</fullName>
    </submittedName>
</protein>
<keyword evidence="2" id="KW-1185">Reference proteome</keyword>
<dbReference type="EMBL" id="NCKW01009710">
    <property type="protein sequence ID" value="POM66182.1"/>
    <property type="molecule type" value="Genomic_DNA"/>
</dbReference>
<organism evidence="1 2">
    <name type="scientific">Phytophthora palmivora</name>
    <dbReference type="NCBI Taxonomy" id="4796"/>
    <lineage>
        <taxon>Eukaryota</taxon>
        <taxon>Sar</taxon>
        <taxon>Stramenopiles</taxon>
        <taxon>Oomycota</taxon>
        <taxon>Peronosporomycetes</taxon>
        <taxon>Peronosporales</taxon>
        <taxon>Peronosporaceae</taxon>
        <taxon>Phytophthora</taxon>
    </lineage>
</organism>
<sequence length="84" mass="9903">MLKLKITEEEVALAMGTSMVLPDSPRELEEVLGIFHEYLDKEFVPEWWNVHGLNEDIVNQTNNPLEKYNRMLNNAFFVLMFGFR</sequence>
<evidence type="ECO:0000313" key="1">
    <source>
        <dbReference type="EMBL" id="POM66182.1"/>
    </source>
</evidence>
<dbReference type="AlphaFoldDB" id="A0A2P4XKU8"/>
<proteinExistence type="predicted"/>
<comment type="caution">
    <text evidence="1">The sequence shown here is derived from an EMBL/GenBank/DDBJ whole genome shotgun (WGS) entry which is preliminary data.</text>
</comment>
<name>A0A2P4XKU8_9STRA</name>
<dbReference type="Proteomes" id="UP000237271">
    <property type="component" value="Unassembled WGS sequence"/>
</dbReference>
<evidence type="ECO:0000313" key="2">
    <source>
        <dbReference type="Proteomes" id="UP000237271"/>
    </source>
</evidence>
<accession>A0A2P4XKU8</accession>
<reference evidence="1 2" key="1">
    <citation type="journal article" date="2017" name="Genome Biol. Evol.">
        <title>Phytophthora megakarya and P. palmivora, closely related causal agents of cacao black pod rot, underwent increases in genome sizes and gene numbers by different mechanisms.</title>
        <authorList>
            <person name="Ali S.S."/>
            <person name="Shao J."/>
            <person name="Lary D.J."/>
            <person name="Kronmiller B."/>
            <person name="Shen D."/>
            <person name="Strem M.D."/>
            <person name="Amoako-Attah I."/>
            <person name="Akrofi A.Y."/>
            <person name="Begoude B.A."/>
            <person name="Ten Hoopen G.M."/>
            <person name="Coulibaly K."/>
            <person name="Kebe B.I."/>
            <person name="Melnick R.L."/>
            <person name="Guiltinan M.J."/>
            <person name="Tyler B.M."/>
            <person name="Meinhardt L.W."/>
            <person name="Bailey B.A."/>
        </authorList>
    </citation>
    <scope>NUCLEOTIDE SEQUENCE [LARGE SCALE GENOMIC DNA]</scope>
    <source>
        <strain evidence="2">sbr112.9</strain>
    </source>
</reference>
<gene>
    <name evidence="1" type="ORF">PHPALM_17999</name>
</gene>